<protein>
    <submittedName>
        <fullName evidence="4">Uncharacterized protein</fullName>
    </submittedName>
</protein>
<feature type="compositionally biased region" description="Polar residues" evidence="1">
    <location>
        <begin position="1"/>
        <end position="16"/>
    </location>
</feature>
<reference evidence="5" key="1">
    <citation type="journal article" date="2012" name="PLoS Genet.">
        <title>The genomes of the fungal plant pathogens Cladosporium fulvum and Dothistroma septosporum reveal adaptation to different hosts and lifestyles but also signatures of common ancestry.</title>
        <authorList>
            <person name="de Wit P.J.G.M."/>
            <person name="van der Burgt A."/>
            <person name="Oekmen B."/>
            <person name="Stergiopoulos I."/>
            <person name="Abd-Elsalam K.A."/>
            <person name="Aerts A.L."/>
            <person name="Bahkali A.H."/>
            <person name="Beenen H.G."/>
            <person name="Chettri P."/>
            <person name="Cox M.P."/>
            <person name="Datema E."/>
            <person name="de Vries R.P."/>
            <person name="Dhillon B."/>
            <person name="Ganley A.R."/>
            <person name="Griffiths S.A."/>
            <person name="Guo Y."/>
            <person name="Hamelin R.C."/>
            <person name="Henrissat B."/>
            <person name="Kabir M.S."/>
            <person name="Jashni M.K."/>
            <person name="Kema G."/>
            <person name="Klaubauf S."/>
            <person name="Lapidus A."/>
            <person name="Levasseur A."/>
            <person name="Lindquist E."/>
            <person name="Mehrabi R."/>
            <person name="Ohm R.A."/>
            <person name="Owen T.J."/>
            <person name="Salamov A."/>
            <person name="Schwelm A."/>
            <person name="Schijlen E."/>
            <person name="Sun H."/>
            <person name="van den Burg H.A."/>
            <person name="van Ham R.C.H.J."/>
            <person name="Zhang S."/>
            <person name="Goodwin S.B."/>
            <person name="Grigoriev I.V."/>
            <person name="Collemare J."/>
            <person name="Bradshaw R.E."/>
        </authorList>
    </citation>
    <scope>NUCLEOTIDE SEQUENCE [LARGE SCALE GENOMIC DNA]</scope>
    <source>
        <strain evidence="5">NZE10 / CBS 128990</strain>
    </source>
</reference>
<keyword evidence="5" id="KW-1185">Reference proteome</keyword>
<feature type="compositionally biased region" description="Polar residues" evidence="1">
    <location>
        <begin position="777"/>
        <end position="791"/>
    </location>
</feature>
<feature type="region of interest" description="Disordered" evidence="1">
    <location>
        <begin position="767"/>
        <end position="792"/>
    </location>
</feature>
<feature type="region of interest" description="Disordered" evidence="1">
    <location>
        <begin position="174"/>
        <end position="212"/>
    </location>
</feature>
<feature type="domain" description="DUF7102" evidence="2">
    <location>
        <begin position="865"/>
        <end position="1026"/>
    </location>
</feature>
<feature type="compositionally biased region" description="Polar residues" evidence="1">
    <location>
        <begin position="128"/>
        <end position="137"/>
    </location>
</feature>
<dbReference type="Pfam" id="PF23394">
    <property type="entry name" value="DUF7102"/>
    <property type="match status" value="1"/>
</dbReference>
<feature type="region of interest" description="Disordered" evidence="1">
    <location>
        <begin position="125"/>
        <end position="145"/>
    </location>
</feature>
<dbReference type="Proteomes" id="UP000016933">
    <property type="component" value="Unassembled WGS sequence"/>
</dbReference>
<gene>
    <name evidence="4" type="ORF">DOTSEDRAFT_37443</name>
</gene>
<feature type="domain" description="SAM-like" evidence="3">
    <location>
        <begin position="1033"/>
        <end position="1116"/>
    </location>
</feature>
<evidence type="ECO:0000256" key="1">
    <source>
        <dbReference type="SAM" id="MobiDB-lite"/>
    </source>
</evidence>
<feature type="compositionally biased region" description="Acidic residues" evidence="1">
    <location>
        <begin position="198"/>
        <end position="211"/>
    </location>
</feature>
<dbReference type="eggNOG" id="ENOG502RXCE">
    <property type="taxonomic scope" value="Eukaryota"/>
</dbReference>
<feature type="region of interest" description="Disordered" evidence="1">
    <location>
        <begin position="1"/>
        <end position="36"/>
    </location>
</feature>
<sequence>MDNVPSNGLQSAQWRSSLGCRSPADQDLPPSDGAGAQYFDYDAYAAETVNGGHQDQREGGDEMCYDAESHPLEQSGLRNFTQANQRDYEQGRNGANHAEDAQWHHEAVQYADQLVEMYNDETWERASVSDQSRQPFTDTPAAYDQTDAQPFDDATSFAAHCDTLPSVIDHDMAHQHQHDDNTIKNAPLNDCGNHAGADEDEGDEEDEEGDDDQKVLAAASQNYYADDLLRSSLVPAVPLDYLEQPADLADYASVESQVDTGKLNNDGRWQIDKEAMAFLNHVVVDTDKDYMELLLNGVQTGLRDLKVEEPVLLIDPQMDMMKIIERSKLRLTAEGLKPHKLNDDKDESLMWPAKYTNLPAQVNKKIDRGRLDLDVETIDYLKEIHEGPNLDVDTWLYDERKRRTRPQYVSPKLLPMSPPCSPTQLPPAIANMPLLSTPKDPNERELAELDKMLREKDDAAMEQLAEDSAYSSFGVNTDRTSSPLRRKTKRSPNLKVSDPILPAENAEPPAKKQKTVIFPEELHTLIPPVASSDTDTIEAVDNTFATVQEMLKQLAAPAIEMTEGEELDEVDTTMRAAVPKTEAYMPIPPWSESKDDDLDPHRARPRRAALAQTIDDFAKTDKKCSGISRLERYLPWSAFASHLGRLKAEGDFDDGSAARYVAGLDDGDVDLERLTHRPDKRRLLIVDEFDEDELEPLDFEDGDDEQELSEPDALPAPPVPAVPKLLLPKDKTGRAICQKVPSLESEPKPAETSSFNAILRRRKEELENTKEHFTRPQKPSTVPTKSQTQSERQQEIFGGGLTQHLSMHGVSHSAVQAPFVSAKHAKAPAHGPPQSKQQAERQSTSAHTVSIPLPVARQVESILPVVVCSTILKTHQSLIRSIQKSLPTLEIIERDYSATVSSENTTATVAREAHMTISPSTGLIFTNLQKLKQKPLPGQKSYFGIHQQISRAAPRYERLIVLVSGRTAGTGVEAIIQPIDESDTAAVTDLIGLATMLDSDVEVIHTAGDNNGLAHWTAALITQHACGHSCFLPEETTWERFLRRAGMNAYAAQVLLEQLKSAVMVQHSGNSHTRSLSQYGASGLGAFVAMSAEERMYRFADVLGGWRVMRRVCEMIDGPLIPVQPFR</sequence>
<name>N1PEZ0_DOTSN</name>
<dbReference type="OrthoDB" id="3647246at2759"/>
<dbReference type="HOGENOM" id="CLU_279506_0_0_1"/>
<reference evidence="4 5" key="2">
    <citation type="journal article" date="2012" name="PLoS Pathog.">
        <title>Diverse lifestyles and strategies of plant pathogenesis encoded in the genomes of eighteen Dothideomycetes fungi.</title>
        <authorList>
            <person name="Ohm R.A."/>
            <person name="Feau N."/>
            <person name="Henrissat B."/>
            <person name="Schoch C.L."/>
            <person name="Horwitz B.A."/>
            <person name="Barry K.W."/>
            <person name="Condon B.J."/>
            <person name="Copeland A.C."/>
            <person name="Dhillon B."/>
            <person name="Glaser F."/>
            <person name="Hesse C.N."/>
            <person name="Kosti I."/>
            <person name="LaButti K."/>
            <person name="Lindquist E.A."/>
            <person name="Lucas S."/>
            <person name="Salamov A.A."/>
            <person name="Bradshaw R.E."/>
            <person name="Ciuffetti L."/>
            <person name="Hamelin R.C."/>
            <person name="Kema G.H.J."/>
            <person name="Lawrence C."/>
            <person name="Scott J.A."/>
            <person name="Spatafora J.W."/>
            <person name="Turgeon B.G."/>
            <person name="de Wit P.J.G.M."/>
            <person name="Zhong S."/>
            <person name="Goodwin S.B."/>
            <person name="Grigoriev I.V."/>
        </authorList>
    </citation>
    <scope>NUCLEOTIDE SEQUENCE [LARGE SCALE GENOMIC DNA]</scope>
    <source>
        <strain evidence="5">NZE10 / CBS 128990</strain>
    </source>
</reference>
<feature type="compositionally biased region" description="Polar residues" evidence="1">
    <location>
        <begin position="473"/>
        <end position="483"/>
    </location>
</feature>
<feature type="compositionally biased region" description="Polar residues" evidence="1">
    <location>
        <begin position="834"/>
        <end position="847"/>
    </location>
</feature>
<dbReference type="EMBL" id="KB446543">
    <property type="protein sequence ID" value="EME40659.1"/>
    <property type="molecule type" value="Genomic_DNA"/>
</dbReference>
<feature type="compositionally biased region" description="Acidic residues" evidence="1">
    <location>
        <begin position="694"/>
        <end position="710"/>
    </location>
</feature>
<proteinExistence type="predicted"/>
<evidence type="ECO:0000313" key="4">
    <source>
        <dbReference type="EMBL" id="EME40659.1"/>
    </source>
</evidence>
<dbReference type="InterPro" id="IPR055528">
    <property type="entry name" value="DUF7102"/>
</dbReference>
<accession>N1PEZ0</accession>
<feature type="region of interest" description="Disordered" evidence="1">
    <location>
        <begin position="473"/>
        <end position="511"/>
    </location>
</feature>
<evidence type="ECO:0000259" key="3">
    <source>
        <dbReference type="Pfam" id="PF23395"/>
    </source>
</evidence>
<evidence type="ECO:0000313" key="5">
    <source>
        <dbReference type="Proteomes" id="UP000016933"/>
    </source>
</evidence>
<organism evidence="4 5">
    <name type="scientific">Dothistroma septosporum (strain NZE10 / CBS 128990)</name>
    <name type="common">Red band needle blight fungus</name>
    <name type="synonym">Mycosphaerella pini</name>
    <dbReference type="NCBI Taxonomy" id="675120"/>
    <lineage>
        <taxon>Eukaryota</taxon>
        <taxon>Fungi</taxon>
        <taxon>Dikarya</taxon>
        <taxon>Ascomycota</taxon>
        <taxon>Pezizomycotina</taxon>
        <taxon>Dothideomycetes</taxon>
        <taxon>Dothideomycetidae</taxon>
        <taxon>Mycosphaerellales</taxon>
        <taxon>Mycosphaerellaceae</taxon>
        <taxon>Dothistroma</taxon>
    </lineage>
</organism>
<feature type="region of interest" description="Disordered" evidence="1">
    <location>
        <begin position="823"/>
        <end position="847"/>
    </location>
</feature>
<dbReference type="InterPro" id="IPR057559">
    <property type="entry name" value="SAM_6"/>
</dbReference>
<evidence type="ECO:0000259" key="2">
    <source>
        <dbReference type="Pfam" id="PF23394"/>
    </source>
</evidence>
<dbReference type="OMA" id="RAGMNAY"/>
<feature type="region of interest" description="Disordered" evidence="1">
    <location>
        <begin position="694"/>
        <end position="720"/>
    </location>
</feature>
<dbReference type="AlphaFoldDB" id="N1PEZ0"/>
<dbReference type="Pfam" id="PF23395">
    <property type="entry name" value="SAM_6"/>
    <property type="match status" value="1"/>
</dbReference>